<dbReference type="OrthoDB" id="2380315at2"/>
<dbReference type="PANTHER" id="PTHR35882:SF2">
    <property type="entry name" value="PELA"/>
    <property type="match status" value="1"/>
</dbReference>
<dbReference type="KEGG" id="bths:CNY62_00760"/>
<evidence type="ECO:0000259" key="2">
    <source>
        <dbReference type="Pfam" id="PF03537"/>
    </source>
</evidence>
<evidence type="ECO:0000313" key="3">
    <source>
        <dbReference type="EMBL" id="ATF25024.1"/>
    </source>
</evidence>
<accession>A0A291BV29</accession>
<dbReference type="SUPFAM" id="SSF51445">
    <property type="entry name" value="(Trans)glycosidases"/>
    <property type="match status" value="1"/>
</dbReference>
<dbReference type="InterPro" id="IPR013785">
    <property type="entry name" value="Aldolase_TIM"/>
</dbReference>
<dbReference type="RefSeq" id="WP_096699167.1">
    <property type="nucleotide sequence ID" value="NZ_CP023483.1"/>
</dbReference>
<dbReference type="AlphaFoldDB" id="A0A291BV29"/>
<dbReference type="EMBL" id="CP023483">
    <property type="protein sequence ID" value="ATF25024.1"/>
    <property type="molecule type" value="Genomic_DNA"/>
</dbReference>
<protein>
    <recommendedName>
        <fullName evidence="2">Glycoside-hydrolase family GH114 TIM-barrel domain-containing protein</fullName>
    </recommendedName>
</protein>
<feature type="chain" id="PRO_5012109436" description="Glycoside-hydrolase family GH114 TIM-barrel domain-containing protein" evidence="1">
    <location>
        <begin position="26"/>
        <end position="279"/>
    </location>
</feature>
<name>A0A291BV29_BROTH</name>
<gene>
    <name evidence="3" type="ORF">CNY62_00760</name>
</gene>
<organism evidence="3 4">
    <name type="scientific">Brochothrix thermosphacta</name>
    <name type="common">Microbacterium thermosphactum</name>
    <dbReference type="NCBI Taxonomy" id="2756"/>
    <lineage>
        <taxon>Bacteria</taxon>
        <taxon>Bacillati</taxon>
        <taxon>Bacillota</taxon>
        <taxon>Bacilli</taxon>
        <taxon>Bacillales</taxon>
        <taxon>Listeriaceae</taxon>
        <taxon>Brochothrix</taxon>
    </lineage>
</organism>
<evidence type="ECO:0000313" key="4">
    <source>
        <dbReference type="Proteomes" id="UP000243591"/>
    </source>
</evidence>
<dbReference type="InterPro" id="IPR017853">
    <property type="entry name" value="GH"/>
</dbReference>
<keyword evidence="4" id="KW-1185">Reference proteome</keyword>
<dbReference type="PANTHER" id="PTHR35882">
    <property type="entry name" value="PELA"/>
    <property type="match status" value="1"/>
</dbReference>
<feature type="domain" description="Glycoside-hydrolase family GH114 TIM-barrel" evidence="2">
    <location>
        <begin position="36"/>
        <end position="254"/>
    </location>
</feature>
<dbReference type="STRING" id="2756.BFR44_02590"/>
<sequence length="279" mass="33199">MKKQVFFTVIVVLCLVIVGSTAAQAKQLANVSSYRYYLDKETPQMMKKAKNLDMMVIEPLEMNKAAIKKMQKQGTLVFGYVNAMEVDCWNKAFYKKMQKEDFYYDKAKKKKYFKEWDSYLVNMTSKHYQELLIKEVQQQVIKKGLDGVFFDTVGNIDDFVPSKQQKAYRAGMVNVLKTLKKQQPKLLIGQNWGFDTLEKATAPYVDFIMWEDFNYTELQQDDWAQQQIKRLERIRQKEHVEVFVVSFKDKQKSEKLAKKHHFKFMYNPKGSYYNEWFDK</sequence>
<dbReference type="Proteomes" id="UP000243591">
    <property type="component" value="Chromosome"/>
</dbReference>
<keyword evidence="1" id="KW-0732">Signal</keyword>
<dbReference type="Gene3D" id="3.20.20.70">
    <property type="entry name" value="Aldolase class I"/>
    <property type="match status" value="1"/>
</dbReference>
<evidence type="ECO:0000256" key="1">
    <source>
        <dbReference type="SAM" id="SignalP"/>
    </source>
</evidence>
<dbReference type="InterPro" id="IPR004352">
    <property type="entry name" value="GH114_TIM-barrel"/>
</dbReference>
<feature type="signal peptide" evidence="1">
    <location>
        <begin position="1"/>
        <end position="25"/>
    </location>
</feature>
<proteinExistence type="predicted"/>
<dbReference type="Pfam" id="PF03537">
    <property type="entry name" value="Glyco_hydro_114"/>
    <property type="match status" value="1"/>
</dbReference>
<reference evidence="3 4" key="1">
    <citation type="submission" date="2017-09" db="EMBL/GenBank/DDBJ databases">
        <title>Complete Genome Sequences of Two Strains of the Meat Spoilage Bacterium Brochothrix thermosphacta Isolated from Ground Chicken.</title>
        <authorList>
            <person name="Paoli G.C."/>
            <person name="Wijey C."/>
            <person name="Chen C.-Y."/>
            <person name="Nguyen L."/>
            <person name="Yan X."/>
            <person name="Irwin P.L."/>
        </authorList>
    </citation>
    <scope>NUCLEOTIDE SEQUENCE [LARGE SCALE GENOMIC DNA]</scope>
    <source>
        <strain evidence="3 4">BI</strain>
    </source>
</reference>